<evidence type="ECO:0000313" key="2">
    <source>
        <dbReference type="Proteomes" id="UP000010485"/>
    </source>
</evidence>
<organism evidence="1 2">
    <name type="scientific">Cronobacter phage vB_CskP_GAP227</name>
    <dbReference type="NCBI Taxonomy" id="1264737"/>
    <lineage>
        <taxon>Viruses</taxon>
        <taxon>Duplodnaviria</taxon>
        <taxon>Heunggongvirae</taxon>
        <taxon>Uroviricota</taxon>
        <taxon>Caudoviricetes</taxon>
        <taxon>Autographivirales</taxon>
        <taxon>Autonotataviridae</taxon>
        <taxon>Melnykvirinae</taxon>
        <taxon>Cronosvirus</taxon>
        <taxon>Cronosvirus GAP227</taxon>
    </lineage>
</organism>
<gene>
    <name evidence="1" type="ORF">GAP227_28</name>
</gene>
<sequence>MTKPSDWCLNKLEAALADYDIKAAKDYLDMAKLWLSRGQ</sequence>
<name>K9S003_9CAUD</name>
<dbReference type="GeneID" id="14516794"/>
<dbReference type="Proteomes" id="UP000010485">
    <property type="component" value="Segment"/>
</dbReference>
<reference evidence="1 2" key="1">
    <citation type="journal article" date="2013" name="Genome Announc.">
        <title>The Genome of Cronobacter sakazakii Bacteriophage vB_CsaP_GAP227 Suggests a New Genus within the Autographivirinae.</title>
        <authorList>
            <person name="Abbasifar R."/>
            <person name="Kropinski A.M."/>
            <person name="Sabour P.M."/>
            <person name="Ackermann H.W."/>
            <person name="Alanis Villa A."/>
            <person name="Abbasifar A."/>
            <person name="Griffiths M.W."/>
        </authorList>
    </citation>
    <scope>NUCLEOTIDE SEQUENCE [LARGE SCALE GENOMIC DNA]</scope>
</reference>
<evidence type="ECO:0000313" key="1">
    <source>
        <dbReference type="EMBL" id="AFY63146.1"/>
    </source>
</evidence>
<dbReference type="EMBL" id="KC107834">
    <property type="protein sequence ID" value="AFY63146.1"/>
    <property type="molecule type" value="Genomic_DNA"/>
</dbReference>
<protein>
    <submittedName>
        <fullName evidence="1">Uncharacterized protein</fullName>
    </submittedName>
</protein>
<dbReference type="RefSeq" id="YP_007348348.1">
    <property type="nucleotide sequence ID" value="NC_020078.1"/>
</dbReference>
<dbReference type="OrthoDB" id="39308at10239"/>
<dbReference type="KEGG" id="vg:14516794"/>
<proteinExistence type="predicted"/>
<accession>K9S003</accession>
<keyword evidence="2" id="KW-1185">Reference proteome</keyword>